<dbReference type="SUPFAM" id="SSF57701">
    <property type="entry name" value="Zn2/Cys6 DNA-binding domain"/>
    <property type="match status" value="1"/>
</dbReference>
<organism evidence="4 5">
    <name type="scientific">Hyaloscypha hepaticicola</name>
    <dbReference type="NCBI Taxonomy" id="2082293"/>
    <lineage>
        <taxon>Eukaryota</taxon>
        <taxon>Fungi</taxon>
        <taxon>Dikarya</taxon>
        <taxon>Ascomycota</taxon>
        <taxon>Pezizomycotina</taxon>
        <taxon>Leotiomycetes</taxon>
        <taxon>Helotiales</taxon>
        <taxon>Hyaloscyphaceae</taxon>
        <taxon>Hyaloscypha</taxon>
    </lineage>
</organism>
<proteinExistence type="predicted"/>
<dbReference type="Proteomes" id="UP000235672">
    <property type="component" value="Unassembled WGS sequence"/>
</dbReference>
<keyword evidence="2" id="KW-0539">Nucleus</keyword>
<dbReference type="OrthoDB" id="5130013at2759"/>
<dbReference type="Pfam" id="PF00172">
    <property type="entry name" value="Zn_clus"/>
    <property type="match status" value="1"/>
</dbReference>
<dbReference type="EMBL" id="KZ613466">
    <property type="protein sequence ID" value="PMD27115.1"/>
    <property type="molecule type" value="Genomic_DNA"/>
</dbReference>
<dbReference type="InterPro" id="IPR021858">
    <property type="entry name" value="Fun_TF"/>
</dbReference>
<dbReference type="PANTHER" id="PTHR37534:SF39">
    <property type="entry name" value="TRANSCRIPTION FACTOR DOMAIN-CONTAINING PROTEIN"/>
    <property type="match status" value="1"/>
</dbReference>
<name>A0A2J6QLI3_9HELO</name>
<evidence type="ECO:0000313" key="5">
    <source>
        <dbReference type="Proteomes" id="UP000235672"/>
    </source>
</evidence>
<feature type="domain" description="Zn(2)-C6 fungal-type" evidence="3">
    <location>
        <begin position="6"/>
        <end position="34"/>
    </location>
</feature>
<evidence type="ECO:0000259" key="3">
    <source>
        <dbReference type="PROSITE" id="PS50048"/>
    </source>
</evidence>
<dbReference type="PROSITE" id="PS00463">
    <property type="entry name" value="ZN2_CY6_FUNGAL_1"/>
    <property type="match status" value="1"/>
</dbReference>
<evidence type="ECO:0000256" key="1">
    <source>
        <dbReference type="ARBA" id="ARBA00004123"/>
    </source>
</evidence>
<dbReference type="AlphaFoldDB" id="A0A2J6QLI3"/>
<comment type="subcellular location">
    <subcellularLocation>
        <location evidence="1">Nucleus</location>
    </subcellularLocation>
</comment>
<dbReference type="GO" id="GO:0045944">
    <property type="term" value="P:positive regulation of transcription by RNA polymerase II"/>
    <property type="evidence" value="ECO:0007669"/>
    <property type="project" value="TreeGrafter"/>
</dbReference>
<dbReference type="InterPro" id="IPR036864">
    <property type="entry name" value="Zn2-C6_fun-type_DNA-bd_sf"/>
</dbReference>
<dbReference type="STRING" id="1745343.A0A2J6QLI3"/>
<accession>A0A2J6QLI3</accession>
<dbReference type="Gene3D" id="4.10.240.10">
    <property type="entry name" value="Zn(2)-C6 fungal-type DNA-binding domain"/>
    <property type="match status" value="1"/>
</dbReference>
<reference evidence="4 5" key="1">
    <citation type="submission" date="2016-05" db="EMBL/GenBank/DDBJ databases">
        <title>A degradative enzymes factory behind the ericoid mycorrhizal symbiosis.</title>
        <authorList>
            <consortium name="DOE Joint Genome Institute"/>
            <person name="Martino E."/>
            <person name="Morin E."/>
            <person name="Grelet G."/>
            <person name="Kuo A."/>
            <person name="Kohler A."/>
            <person name="Daghino S."/>
            <person name="Barry K."/>
            <person name="Choi C."/>
            <person name="Cichocki N."/>
            <person name="Clum A."/>
            <person name="Copeland A."/>
            <person name="Hainaut M."/>
            <person name="Haridas S."/>
            <person name="Labutti K."/>
            <person name="Lindquist E."/>
            <person name="Lipzen A."/>
            <person name="Khouja H.-R."/>
            <person name="Murat C."/>
            <person name="Ohm R."/>
            <person name="Olson A."/>
            <person name="Spatafora J."/>
            <person name="Veneault-Fourrey C."/>
            <person name="Henrissat B."/>
            <person name="Grigoriev I."/>
            <person name="Martin F."/>
            <person name="Perotto S."/>
        </authorList>
    </citation>
    <scope>NUCLEOTIDE SEQUENCE [LARGE SCALE GENOMIC DNA]</scope>
    <source>
        <strain evidence="4 5">UAMH 7357</strain>
    </source>
</reference>
<evidence type="ECO:0000313" key="4">
    <source>
        <dbReference type="EMBL" id="PMD27115.1"/>
    </source>
</evidence>
<sequence length="493" mass="55656">MNARKGCWTCTARRVQCDGGLPTCQKCSRAGRECQGYEKRLSWPRDDDKRRAIIGHFPQAMICVRPGTNFFFINTTGQDVELYSRLAPQVEHLPEAEPSPDLWNQSQLKASHMDLVHYFYNSAYLSLVTFGVNPSQLRDILLRMAMGDDTVTRLAVYYALLAFSSLRLNGLHQQPIQLKILAIHSLSASAKREPLSLAEAAQHVAASMLLGSFEILTPSESLGEWLWHIWGALSIVEATRLKYESHEGDIGHLLDWLYYHDLMSRYSMHHCRVKSLNLEAPYVNYPGPRGVQYSSLARHRPAPPAPNPTYAILNLLSEIYDTMLVSEPRSHNEIYHNRLKALEDKIGSLPIMLVSTSFGADDAVALEVYQMATRIYFVRASKSSWKLSTKIESVIDNVFAGPLPAHACGHFFPVFILACETQADERRTAILNLIDHIERNAQIRGIERLRHTIQSIWVQQDLYADSDMLVNYLGMMSSVISSSNVPFSFVLAS</sequence>
<dbReference type="GO" id="GO:0008270">
    <property type="term" value="F:zinc ion binding"/>
    <property type="evidence" value="ECO:0007669"/>
    <property type="project" value="InterPro"/>
</dbReference>
<protein>
    <recommendedName>
        <fullName evidence="3">Zn(2)-C6 fungal-type domain-containing protein</fullName>
    </recommendedName>
</protein>
<gene>
    <name evidence="4" type="ORF">NA56DRAFT_684561</name>
</gene>
<dbReference type="SMART" id="SM00066">
    <property type="entry name" value="GAL4"/>
    <property type="match status" value="1"/>
</dbReference>
<dbReference type="GO" id="GO:0000976">
    <property type="term" value="F:transcription cis-regulatory region binding"/>
    <property type="evidence" value="ECO:0007669"/>
    <property type="project" value="TreeGrafter"/>
</dbReference>
<dbReference type="PANTHER" id="PTHR37534">
    <property type="entry name" value="TRANSCRIPTIONAL ACTIVATOR PROTEIN UGA3"/>
    <property type="match status" value="1"/>
</dbReference>
<dbReference type="InterPro" id="IPR001138">
    <property type="entry name" value="Zn2Cys6_DnaBD"/>
</dbReference>
<dbReference type="Pfam" id="PF11951">
    <property type="entry name" value="Fungal_trans_2"/>
    <property type="match status" value="1"/>
</dbReference>
<dbReference type="PROSITE" id="PS50048">
    <property type="entry name" value="ZN2_CY6_FUNGAL_2"/>
    <property type="match status" value="1"/>
</dbReference>
<keyword evidence="5" id="KW-1185">Reference proteome</keyword>
<dbReference type="GO" id="GO:0000981">
    <property type="term" value="F:DNA-binding transcription factor activity, RNA polymerase II-specific"/>
    <property type="evidence" value="ECO:0007669"/>
    <property type="project" value="InterPro"/>
</dbReference>
<dbReference type="GO" id="GO:0005634">
    <property type="term" value="C:nucleus"/>
    <property type="evidence" value="ECO:0007669"/>
    <property type="project" value="UniProtKB-SubCell"/>
</dbReference>
<evidence type="ECO:0000256" key="2">
    <source>
        <dbReference type="ARBA" id="ARBA00023242"/>
    </source>
</evidence>
<dbReference type="CDD" id="cd00067">
    <property type="entry name" value="GAL4"/>
    <property type="match status" value="1"/>
</dbReference>